<organism evidence="2 3">
    <name type="scientific">Luteimonas granuli</name>
    <dbReference type="NCBI Taxonomy" id="1176533"/>
    <lineage>
        <taxon>Bacteria</taxon>
        <taxon>Pseudomonadati</taxon>
        <taxon>Pseudomonadota</taxon>
        <taxon>Gammaproteobacteria</taxon>
        <taxon>Lysobacterales</taxon>
        <taxon>Lysobacteraceae</taxon>
        <taxon>Luteimonas</taxon>
    </lineage>
</organism>
<reference evidence="2 3" key="1">
    <citation type="submission" date="2019-07" db="EMBL/GenBank/DDBJ databases">
        <title>Full genome sequence of Luteimonas sp. Gr-4.</title>
        <authorList>
            <person name="Im W.-T."/>
        </authorList>
    </citation>
    <scope>NUCLEOTIDE SEQUENCE [LARGE SCALE GENOMIC DNA]</scope>
    <source>
        <strain evidence="2 3">Gr-4</strain>
    </source>
</reference>
<dbReference type="AlphaFoldDB" id="A0A518N2I8"/>
<dbReference type="Proteomes" id="UP000316584">
    <property type="component" value="Chromosome"/>
</dbReference>
<protein>
    <submittedName>
        <fullName evidence="2">Uncharacterized protein</fullName>
    </submittedName>
</protein>
<evidence type="ECO:0000313" key="2">
    <source>
        <dbReference type="EMBL" id="QDW66107.1"/>
    </source>
</evidence>
<dbReference type="KEGG" id="lug:FPZ22_03735"/>
<keyword evidence="1" id="KW-1133">Transmembrane helix</keyword>
<evidence type="ECO:0000256" key="1">
    <source>
        <dbReference type="SAM" id="Phobius"/>
    </source>
</evidence>
<name>A0A518N2I8_9GAMM</name>
<feature type="transmembrane region" description="Helical" evidence="1">
    <location>
        <begin position="12"/>
        <end position="32"/>
    </location>
</feature>
<gene>
    <name evidence="2" type="ORF">FPZ22_03735</name>
</gene>
<feature type="transmembrane region" description="Helical" evidence="1">
    <location>
        <begin position="39"/>
        <end position="58"/>
    </location>
</feature>
<dbReference type="EMBL" id="CP042218">
    <property type="protein sequence ID" value="QDW66107.1"/>
    <property type="molecule type" value="Genomic_DNA"/>
</dbReference>
<accession>A0A518N2I8</accession>
<sequence length="59" mass="6346">MLFGIAVGWYVWHRTGNTFVTAGAAFATAWLLQTRVGRFVALASILMAGILLAGMFAAR</sequence>
<keyword evidence="1" id="KW-0812">Transmembrane</keyword>
<proteinExistence type="predicted"/>
<keyword evidence="3" id="KW-1185">Reference proteome</keyword>
<evidence type="ECO:0000313" key="3">
    <source>
        <dbReference type="Proteomes" id="UP000316584"/>
    </source>
</evidence>
<keyword evidence="1" id="KW-0472">Membrane</keyword>